<organism evidence="3 4">
    <name type="scientific">Bizionia arctica</name>
    <dbReference type="NCBI Taxonomy" id="1495645"/>
    <lineage>
        <taxon>Bacteria</taxon>
        <taxon>Pseudomonadati</taxon>
        <taxon>Bacteroidota</taxon>
        <taxon>Flavobacteriia</taxon>
        <taxon>Flavobacteriales</taxon>
        <taxon>Flavobacteriaceae</taxon>
        <taxon>Bizionia</taxon>
    </lineage>
</organism>
<evidence type="ECO:0000256" key="2">
    <source>
        <dbReference type="PROSITE-ProRule" id="PRU01282"/>
    </source>
</evidence>
<proteinExistence type="inferred from homology"/>
<dbReference type="AlphaFoldDB" id="A0A917GVS2"/>
<comment type="caution">
    <text evidence="3">The sequence shown here is derived from an EMBL/GenBank/DDBJ whole genome shotgun (WGS) entry which is preliminary data.</text>
</comment>
<dbReference type="InterPro" id="IPR006660">
    <property type="entry name" value="Arsenate_reductase-like"/>
</dbReference>
<protein>
    <recommendedName>
        <fullName evidence="5">Arsenate reductase</fullName>
    </recommendedName>
</protein>
<dbReference type="EMBL" id="BMFQ01000004">
    <property type="protein sequence ID" value="GGG58414.1"/>
    <property type="molecule type" value="Genomic_DNA"/>
</dbReference>
<dbReference type="Gene3D" id="3.40.30.10">
    <property type="entry name" value="Glutaredoxin"/>
    <property type="match status" value="1"/>
</dbReference>
<evidence type="ECO:0000256" key="1">
    <source>
        <dbReference type="ARBA" id="ARBA00007198"/>
    </source>
</evidence>
<gene>
    <name evidence="3" type="ORF">GCM10010976_31530</name>
</gene>
<reference evidence="3" key="1">
    <citation type="journal article" date="2014" name="Int. J. Syst. Evol. Microbiol.">
        <title>Complete genome sequence of Corynebacterium casei LMG S-19264T (=DSM 44701T), isolated from a smear-ripened cheese.</title>
        <authorList>
            <consortium name="US DOE Joint Genome Institute (JGI-PGF)"/>
            <person name="Walter F."/>
            <person name="Albersmeier A."/>
            <person name="Kalinowski J."/>
            <person name="Ruckert C."/>
        </authorList>
    </citation>
    <scope>NUCLEOTIDE SEQUENCE</scope>
    <source>
        <strain evidence="3">CGMCC 1.12751</strain>
    </source>
</reference>
<dbReference type="RefSeq" id="WP_188466628.1">
    <property type="nucleotide sequence ID" value="NZ_BMFQ01000004.1"/>
</dbReference>
<evidence type="ECO:0000313" key="4">
    <source>
        <dbReference type="Proteomes" id="UP000625976"/>
    </source>
</evidence>
<dbReference type="Proteomes" id="UP000625976">
    <property type="component" value="Unassembled WGS sequence"/>
</dbReference>
<sequence length="126" mass="14435">MGTIATNQNQVILYYHSETSLGKQAYGFLQATNKKILAIDISKTKVTGMQWLEISENLNTILSKLVNQEHPNFKANFDSGINLDKEDWIKVIQNYPETLRCPILIDGDKYYLIEIPSEISKLLEKE</sequence>
<dbReference type="SUPFAM" id="SSF52833">
    <property type="entry name" value="Thioredoxin-like"/>
    <property type="match status" value="1"/>
</dbReference>
<reference evidence="3" key="2">
    <citation type="submission" date="2020-09" db="EMBL/GenBank/DDBJ databases">
        <authorList>
            <person name="Sun Q."/>
            <person name="Zhou Y."/>
        </authorList>
    </citation>
    <scope>NUCLEOTIDE SEQUENCE</scope>
    <source>
        <strain evidence="3">CGMCC 1.12751</strain>
    </source>
</reference>
<accession>A0A917GVS2</accession>
<evidence type="ECO:0008006" key="5">
    <source>
        <dbReference type="Google" id="ProtNLM"/>
    </source>
</evidence>
<keyword evidence="4" id="KW-1185">Reference proteome</keyword>
<evidence type="ECO:0000313" key="3">
    <source>
        <dbReference type="EMBL" id="GGG58414.1"/>
    </source>
</evidence>
<dbReference type="InterPro" id="IPR036249">
    <property type="entry name" value="Thioredoxin-like_sf"/>
</dbReference>
<comment type="similarity">
    <text evidence="1 2">Belongs to the ArsC family.</text>
</comment>
<name>A0A917GVS2_9FLAO</name>
<dbReference type="PROSITE" id="PS51353">
    <property type="entry name" value="ARSC"/>
    <property type="match status" value="1"/>
</dbReference>